<name>A0A8S3GL37_9BILA</name>
<evidence type="ECO:0000313" key="4">
    <source>
        <dbReference type="Proteomes" id="UP000681720"/>
    </source>
</evidence>
<feature type="compositionally biased region" description="Low complexity" evidence="1">
    <location>
        <begin position="67"/>
        <end position="80"/>
    </location>
</feature>
<dbReference type="PROSITE" id="PS50127">
    <property type="entry name" value="UBC_2"/>
    <property type="match status" value="1"/>
</dbReference>
<gene>
    <name evidence="3" type="ORF">GIL414_LOCUS66420</name>
</gene>
<feature type="region of interest" description="Disordered" evidence="1">
    <location>
        <begin position="61"/>
        <end position="104"/>
    </location>
</feature>
<accession>A0A8S3GL37</accession>
<dbReference type="EMBL" id="CAJOBJ010312258">
    <property type="protein sequence ID" value="CAF5167501.1"/>
    <property type="molecule type" value="Genomic_DNA"/>
</dbReference>
<dbReference type="InterPro" id="IPR016135">
    <property type="entry name" value="UBQ-conjugating_enzyme/RWD"/>
</dbReference>
<reference evidence="3" key="1">
    <citation type="submission" date="2021-02" db="EMBL/GenBank/DDBJ databases">
        <authorList>
            <person name="Nowell W R."/>
        </authorList>
    </citation>
    <scope>NUCLEOTIDE SEQUENCE</scope>
</reference>
<sequence length="104" mass="11590">MYDLTNIFESFLPQLLAYPNPVDPLNGDAAALYLHKPNDYKKKVREYVQRFATADMADGLSAACDGQSSSEQQTNSSNQTDKNESDDEILSDFSEDEAANMDLE</sequence>
<dbReference type="Pfam" id="PF00179">
    <property type="entry name" value="UQ_con"/>
    <property type="match status" value="1"/>
</dbReference>
<feature type="domain" description="UBC core" evidence="2">
    <location>
        <begin position="1"/>
        <end position="53"/>
    </location>
</feature>
<dbReference type="AlphaFoldDB" id="A0A8S3GL37"/>
<evidence type="ECO:0000313" key="3">
    <source>
        <dbReference type="EMBL" id="CAF5167501.1"/>
    </source>
</evidence>
<comment type="caution">
    <text evidence="3">The sequence shown here is derived from an EMBL/GenBank/DDBJ whole genome shotgun (WGS) entry which is preliminary data.</text>
</comment>
<dbReference type="Gene3D" id="3.10.110.10">
    <property type="entry name" value="Ubiquitin Conjugating Enzyme"/>
    <property type="match status" value="1"/>
</dbReference>
<dbReference type="Proteomes" id="UP000681720">
    <property type="component" value="Unassembled WGS sequence"/>
</dbReference>
<proteinExistence type="predicted"/>
<dbReference type="InterPro" id="IPR000608">
    <property type="entry name" value="UBC"/>
</dbReference>
<organism evidence="3 4">
    <name type="scientific">Rotaria magnacalcarata</name>
    <dbReference type="NCBI Taxonomy" id="392030"/>
    <lineage>
        <taxon>Eukaryota</taxon>
        <taxon>Metazoa</taxon>
        <taxon>Spiralia</taxon>
        <taxon>Gnathifera</taxon>
        <taxon>Rotifera</taxon>
        <taxon>Eurotatoria</taxon>
        <taxon>Bdelloidea</taxon>
        <taxon>Philodinida</taxon>
        <taxon>Philodinidae</taxon>
        <taxon>Rotaria</taxon>
    </lineage>
</organism>
<evidence type="ECO:0000259" key="2">
    <source>
        <dbReference type="PROSITE" id="PS50127"/>
    </source>
</evidence>
<protein>
    <recommendedName>
        <fullName evidence="2">UBC core domain-containing protein</fullName>
    </recommendedName>
</protein>
<evidence type="ECO:0000256" key="1">
    <source>
        <dbReference type="SAM" id="MobiDB-lite"/>
    </source>
</evidence>
<feature type="compositionally biased region" description="Acidic residues" evidence="1">
    <location>
        <begin position="84"/>
        <end position="104"/>
    </location>
</feature>
<dbReference type="SUPFAM" id="SSF54495">
    <property type="entry name" value="UBC-like"/>
    <property type="match status" value="1"/>
</dbReference>